<gene>
    <name evidence="2" type="ORF">D3M96_09145</name>
</gene>
<dbReference type="EMBL" id="CP032153">
    <property type="protein sequence ID" value="AYN20674.1"/>
    <property type="molecule type" value="Genomic_DNA"/>
</dbReference>
<evidence type="ECO:0000256" key="1">
    <source>
        <dbReference type="SAM" id="MobiDB-lite"/>
    </source>
</evidence>
<evidence type="ECO:0000313" key="2">
    <source>
        <dbReference type="EMBL" id="AYN20674.1"/>
    </source>
</evidence>
<feature type="compositionally biased region" description="Basic and acidic residues" evidence="1">
    <location>
        <begin position="19"/>
        <end position="30"/>
    </location>
</feature>
<reference evidence="2 3" key="1">
    <citation type="submission" date="2018-09" db="EMBL/GenBank/DDBJ databases">
        <title>Complete genome sequence of the hydrocarbonoclastic bacterium Alcaligenes aquatilis QD168, isolated from a crude-oil polluted marine sediment of Central Chile.</title>
        <authorList>
            <person name="Duran R.E."/>
            <person name="Barra B."/>
            <person name="Salva-Serra F."/>
            <person name="Mendez V."/>
            <person name="Moore E.R.B."/>
            <person name="Seeger M."/>
        </authorList>
    </citation>
    <scope>NUCLEOTIDE SEQUENCE [LARGE SCALE GENOMIC DNA]</scope>
    <source>
        <strain evidence="2 3">QD168</strain>
    </source>
</reference>
<protein>
    <submittedName>
        <fullName evidence="2">Uncharacterized protein</fullName>
    </submittedName>
</protein>
<proteinExistence type="predicted"/>
<accession>A0A3G2HUE7</accession>
<sequence>MQTSAHTELPTAWAPSRSNEIDKQPKEKTGKTGSCLKTEKQQHLCLKLTHSAEQHHSKHKKARIYTGLAAFYAIRCLAVPDAGSFPLYYK</sequence>
<evidence type="ECO:0000313" key="3">
    <source>
        <dbReference type="Proteomes" id="UP000268070"/>
    </source>
</evidence>
<organism evidence="2 3">
    <name type="scientific">Alcaligenes aquatilis</name>
    <dbReference type="NCBI Taxonomy" id="323284"/>
    <lineage>
        <taxon>Bacteria</taxon>
        <taxon>Pseudomonadati</taxon>
        <taxon>Pseudomonadota</taxon>
        <taxon>Betaproteobacteria</taxon>
        <taxon>Burkholderiales</taxon>
        <taxon>Alcaligenaceae</taxon>
        <taxon>Alcaligenes</taxon>
    </lineage>
</organism>
<feature type="region of interest" description="Disordered" evidence="1">
    <location>
        <begin position="1"/>
        <end position="35"/>
    </location>
</feature>
<name>A0A3G2HUE7_9BURK</name>
<dbReference type="AlphaFoldDB" id="A0A3G2HUE7"/>
<dbReference type="KEGG" id="aaqu:D3M96_09145"/>
<dbReference type="Proteomes" id="UP000268070">
    <property type="component" value="Chromosome"/>
</dbReference>